<gene>
    <name evidence="20" type="ORF">LMG27198_44630</name>
</gene>
<feature type="domain" description="HAMP" evidence="19">
    <location>
        <begin position="238"/>
        <end position="290"/>
    </location>
</feature>
<evidence type="ECO:0000256" key="1">
    <source>
        <dbReference type="ARBA" id="ARBA00001593"/>
    </source>
</evidence>
<evidence type="ECO:0000313" key="21">
    <source>
        <dbReference type="Proteomes" id="UP001144323"/>
    </source>
</evidence>
<dbReference type="InterPro" id="IPR001054">
    <property type="entry name" value="A/G_cyclase"/>
</dbReference>
<dbReference type="CDD" id="cd06225">
    <property type="entry name" value="HAMP"/>
    <property type="match status" value="1"/>
</dbReference>
<dbReference type="GO" id="GO:0004016">
    <property type="term" value="F:adenylate cyclase activity"/>
    <property type="evidence" value="ECO:0007669"/>
    <property type="project" value="UniProtKB-EC"/>
</dbReference>
<accession>A0A9W6GYJ5</accession>
<evidence type="ECO:0000256" key="2">
    <source>
        <dbReference type="ARBA" id="ARBA00004370"/>
    </source>
</evidence>
<dbReference type="SMART" id="SM00304">
    <property type="entry name" value="HAMP"/>
    <property type="match status" value="1"/>
</dbReference>
<evidence type="ECO:0000256" key="13">
    <source>
        <dbReference type="ARBA" id="ARBA00023239"/>
    </source>
</evidence>
<dbReference type="AlphaFoldDB" id="A0A9W6GYJ5"/>
<dbReference type="EMBL" id="BSEC01000003">
    <property type="protein sequence ID" value="GLI95471.1"/>
    <property type="molecule type" value="Genomic_DNA"/>
</dbReference>
<evidence type="ECO:0000256" key="11">
    <source>
        <dbReference type="ARBA" id="ARBA00022998"/>
    </source>
</evidence>
<dbReference type="Gene3D" id="3.30.70.1230">
    <property type="entry name" value="Nucleotide cyclase"/>
    <property type="match status" value="1"/>
</dbReference>
<keyword evidence="8" id="KW-0067">ATP-binding</keyword>
<evidence type="ECO:0000256" key="16">
    <source>
        <dbReference type="ARBA" id="ARBA00064436"/>
    </source>
</evidence>
<keyword evidence="12 17" id="KW-0472">Membrane</keyword>
<evidence type="ECO:0000256" key="17">
    <source>
        <dbReference type="SAM" id="Phobius"/>
    </source>
</evidence>
<dbReference type="Pfam" id="PF00672">
    <property type="entry name" value="HAMP"/>
    <property type="match status" value="1"/>
</dbReference>
<dbReference type="Proteomes" id="UP001144323">
    <property type="component" value="Unassembled WGS sequence"/>
</dbReference>
<keyword evidence="7" id="KW-0547">Nucleotide-binding</keyword>
<evidence type="ECO:0000259" key="19">
    <source>
        <dbReference type="PROSITE" id="PS50885"/>
    </source>
</evidence>
<dbReference type="SMART" id="SM00044">
    <property type="entry name" value="CYCc"/>
    <property type="match status" value="1"/>
</dbReference>
<dbReference type="GO" id="GO:0004383">
    <property type="term" value="F:guanylate cyclase activity"/>
    <property type="evidence" value="ECO:0007669"/>
    <property type="project" value="TreeGrafter"/>
</dbReference>
<dbReference type="InterPro" id="IPR050401">
    <property type="entry name" value="Cyclic_nucleotide_synthase"/>
</dbReference>
<name>A0A9W6GYJ5_9HYPH</name>
<keyword evidence="11" id="KW-0115">cAMP biosynthesis</keyword>
<feature type="transmembrane region" description="Helical" evidence="17">
    <location>
        <begin position="220"/>
        <end position="238"/>
    </location>
</feature>
<evidence type="ECO:0000256" key="4">
    <source>
        <dbReference type="ARBA" id="ARBA00021420"/>
    </source>
</evidence>
<dbReference type="PANTHER" id="PTHR11920">
    <property type="entry name" value="GUANYLYL CYCLASE"/>
    <property type="match status" value="1"/>
</dbReference>
<organism evidence="20 21">
    <name type="scientific">Methylocystis echinoides</name>
    <dbReference type="NCBI Taxonomy" id="29468"/>
    <lineage>
        <taxon>Bacteria</taxon>
        <taxon>Pseudomonadati</taxon>
        <taxon>Pseudomonadota</taxon>
        <taxon>Alphaproteobacteria</taxon>
        <taxon>Hyphomicrobiales</taxon>
        <taxon>Methylocystaceae</taxon>
        <taxon>Methylocystis</taxon>
    </lineage>
</organism>
<dbReference type="PROSITE" id="PS50885">
    <property type="entry name" value="HAMP"/>
    <property type="match status" value="1"/>
</dbReference>
<keyword evidence="9" id="KW-0460">Magnesium</keyword>
<evidence type="ECO:0000256" key="12">
    <source>
        <dbReference type="ARBA" id="ARBA00023136"/>
    </source>
</evidence>
<dbReference type="GO" id="GO:0005886">
    <property type="term" value="C:plasma membrane"/>
    <property type="evidence" value="ECO:0007669"/>
    <property type="project" value="TreeGrafter"/>
</dbReference>
<dbReference type="CDD" id="cd07302">
    <property type="entry name" value="CHD"/>
    <property type="match status" value="1"/>
</dbReference>
<dbReference type="InterPro" id="IPR003660">
    <property type="entry name" value="HAMP_dom"/>
</dbReference>
<proteinExistence type="predicted"/>
<keyword evidence="13" id="KW-0456">Lyase</keyword>
<dbReference type="GO" id="GO:0006171">
    <property type="term" value="P:cAMP biosynthetic process"/>
    <property type="evidence" value="ECO:0007669"/>
    <property type="project" value="UniProtKB-KW"/>
</dbReference>
<dbReference type="PANTHER" id="PTHR11920:SF335">
    <property type="entry name" value="GUANYLATE CYCLASE"/>
    <property type="match status" value="1"/>
</dbReference>
<dbReference type="GO" id="GO:0001653">
    <property type="term" value="F:peptide receptor activity"/>
    <property type="evidence" value="ECO:0007669"/>
    <property type="project" value="TreeGrafter"/>
</dbReference>
<evidence type="ECO:0000256" key="9">
    <source>
        <dbReference type="ARBA" id="ARBA00022842"/>
    </source>
</evidence>
<evidence type="ECO:0000256" key="14">
    <source>
        <dbReference type="ARBA" id="ARBA00032597"/>
    </source>
</evidence>
<evidence type="ECO:0000256" key="15">
    <source>
        <dbReference type="ARBA" id="ARBA00032637"/>
    </source>
</evidence>
<evidence type="ECO:0000313" key="20">
    <source>
        <dbReference type="EMBL" id="GLI95471.1"/>
    </source>
</evidence>
<dbReference type="Gene3D" id="6.10.340.10">
    <property type="match status" value="1"/>
</dbReference>
<dbReference type="InterPro" id="IPR029787">
    <property type="entry name" value="Nucleotide_cyclase"/>
</dbReference>
<dbReference type="PROSITE" id="PS50125">
    <property type="entry name" value="GUANYLATE_CYCLASE_2"/>
    <property type="match status" value="1"/>
</dbReference>
<evidence type="ECO:0000256" key="7">
    <source>
        <dbReference type="ARBA" id="ARBA00022741"/>
    </source>
</evidence>
<evidence type="ECO:0000256" key="10">
    <source>
        <dbReference type="ARBA" id="ARBA00022989"/>
    </source>
</evidence>
<dbReference type="GO" id="GO:0007168">
    <property type="term" value="P:receptor guanylyl cyclase signaling pathway"/>
    <property type="evidence" value="ECO:0007669"/>
    <property type="project" value="TreeGrafter"/>
</dbReference>
<keyword evidence="5 17" id="KW-0812">Transmembrane</keyword>
<dbReference type="GO" id="GO:0035556">
    <property type="term" value="P:intracellular signal transduction"/>
    <property type="evidence" value="ECO:0007669"/>
    <property type="project" value="InterPro"/>
</dbReference>
<dbReference type="Pfam" id="PF00211">
    <property type="entry name" value="Guanylate_cyc"/>
    <property type="match status" value="1"/>
</dbReference>
<dbReference type="GO" id="GO:0005524">
    <property type="term" value="F:ATP binding"/>
    <property type="evidence" value="ECO:0007669"/>
    <property type="project" value="UniProtKB-KW"/>
</dbReference>
<dbReference type="EC" id="4.6.1.1" evidence="3"/>
<dbReference type="GO" id="GO:0046872">
    <property type="term" value="F:metal ion binding"/>
    <property type="evidence" value="ECO:0007669"/>
    <property type="project" value="UniProtKB-KW"/>
</dbReference>
<comment type="subunit">
    <text evidence="16">Homodimer. Can also exist as monomer.</text>
</comment>
<sequence length="530" mass="58801">MLIALAGMNLIIGFYLGKADDKREESRRRLNEITSLSEDLVISSQWATRFARAYVATKDPKKLDMYNELDDILEGKLARPENYGLEYWDLVSAGFIPPPDAKKTGKGPLEDQFLKLDITVEEFNQLKKAKALYVKVSTTERIAMHAVRGEFDDGTGAFAKKSKPDMAMAERLLYGNSYSEENGKLSKAVFDFNRMIRNRYKAVLEDEELHTAELVGMNTYLALGLFSIVIASVFYLQLRFVKRTSRLVAAVQSISNGDLATKTNITGQDEIGQIAGAIEAMASNLSAAFVSLEDKVKISEMTAAELNNERVRSEKLLHNILPATIAQRLQGGEEVIAEVYPEVTVFFSDIVGFTDLSAQLGPHETVNLLNAIFEKFDELVEAHGVEKIKTIGDSYMVVGGVPNRDPLHCQHVAEFALDAMSFIQEFPAHSPFPIEMRMGIHTGTVAAGVLGKKKFSYDLWGDVVNVASRFESTSLANKIHVSEAVKVRLNDDFVFLDAGTVELKGKGSAASFYLLGRKKEFPAVIEFKKH</sequence>
<comment type="caution">
    <text evidence="20">The sequence shown here is derived from an EMBL/GenBank/DDBJ whole genome shotgun (WGS) entry which is preliminary data.</text>
</comment>
<comment type="subcellular location">
    <subcellularLocation>
        <location evidence="2">Membrane</location>
    </subcellularLocation>
</comment>
<evidence type="ECO:0000259" key="18">
    <source>
        <dbReference type="PROSITE" id="PS50125"/>
    </source>
</evidence>
<dbReference type="FunFam" id="3.30.70.1230:FF:000033">
    <property type="entry name" value="Adenylate cyclase"/>
    <property type="match status" value="1"/>
</dbReference>
<feature type="domain" description="Guanylate cyclase" evidence="18">
    <location>
        <begin position="344"/>
        <end position="471"/>
    </location>
</feature>
<evidence type="ECO:0000256" key="3">
    <source>
        <dbReference type="ARBA" id="ARBA00012201"/>
    </source>
</evidence>
<comment type="catalytic activity">
    <reaction evidence="1">
        <text>ATP = 3',5'-cyclic AMP + diphosphate</text>
        <dbReference type="Rhea" id="RHEA:15389"/>
        <dbReference type="ChEBI" id="CHEBI:30616"/>
        <dbReference type="ChEBI" id="CHEBI:33019"/>
        <dbReference type="ChEBI" id="CHEBI:58165"/>
        <dbReference type="EC" id="4.6.1.1"/>
    </reaction>
</comment>
<keyword evidence="21" id="KW-1185">Reference proteome</keyword>
<dbReference type="SUPFAM" id="SSF55073">
    <property type="entry name" value="Nucleotide cyclase"/>
    <property type="match status" value="1"/>
</dbReference>
<dbReference type="SUPFAM" id="SSF158472">
    <property type="entry name" value="HAMP domain-like"/>
    <property type="match status" value="1"/>
</dbReference>
<keyword evidence="10 17" id="KW-1133">Transmembrane helix</keyword>
<protein>
    <recommendedName>
        <fullName evidence="4">Adenylate cyclase</fullName>
        <ecNumber evidence="3">4.6.1.1</ecNumber>
    </recommendedName>
    <alternativeName>
        <fullName evidence="14">ATP pyrophosphate-lyase</fullName>
    </alternativeName>
    <alternativeName>
        <fullName evidence="15">Adenylyl cyclase</fullName>
    </alternativeName>
</protein>
<reference evidence="20" key="1">
    <citation type="journal article" date="2023" name="Int. J. Syst. Evol. Microbiol.">
        <title>Methylocystis iwaonis sp. nov., a type II methane-oxidizing bacterium from surface soil of a rice paddy field in Japan, and emended description of the genus Methylocystis (ex Whittenbury et al. 1970) Bowman et al. 1993.</title>
        <authorList>
            <person name="Kaise H."/>
            <person name="Sawadogo J.B."/>
            <person name="Alam M.S."/>
            <person name="Ueno C."/>
            <person name="Dianou D."/>
            <person name="Shinjo R."/>
            <person name="Asakawa S."/>
        </authorList>
    </citation>
    <scope>NUCLEOTIDE SEQUENCE</scope>
    <source>
        <strain evidence="20">LMG27198</strain>
    </source>
</reference>
<evidence type="ECO:0000256" key="8">
    <source>
        <dbReference type="ARBA" id="ARBA00022840"/>
    </source>
</evidence>
<evidence type="ECO:0000256" key="5">
    <source>
        <dbReference type="ARBA" id="ARBA00022692"/>
    </source>
</evidence>
<keyword evidence="6" id="KW-0479">Metal-binding</keyword>
<evidence type="ECO:0000256" key="6">
    <source>
        <dbReference type="ARBA" id="ARBA00022723"/>
    </source>
</evidence>